<keyword evidence="3" id="KW-0328">Glycosyltransferase</keyword>
<dbReference type="GO" id="GO:0005789">
    <property type="term" value="C:endoplasmic reticulum membrane"/>
    <property type="evidence" value="ECO:0000318"/>
    <property type="project" value="GO_Central"/>
</dbReference>
<feature type="transmembrane region" description="Helical" evidence="8">
    <location>
        <begin position="327"/>
        <end position="357"/>
    </location>
</feature>
<dbReference type="InterPro" id="IPR018732">
    <property type="entry name" value="Dpy-19/Dpy-19-like"/>
</dbReference>
<name>A0A6I8P4E5_ORNAN</name>
<keyword evidence="7 8" id="KW-0472">Membrane</keyword>
<feature type="transmembrane region" description="Helical" evidence="8">
    <location>
        <begin position="289"/>
        <end position="306"/>
    </location>
</feature>
<dbReference type="GO" id="GO:0005637">
    <property type="term" value="C:nuclear inner membrane"/>
    <property type="evidence" value="ECO:0007669"/>
    <property type="project" value="Ensembl"/>
</dbReference>
<dbReference type="Proteomes" id="UP000002279">
    <property type="component" value="Unplaced"/>
</dbReference>
<accession>A0A6I8P4E5</accession>
<organism evidence="9 10">
    <name type="scientific">Ornithorhynchus anatinus</name>
    <name type="common">Duckbill platypus</name>
    <dbReference type="NCBI Taxonomy" id="9258"/>
    <lineage>
        <taxon>Eukaryota</taxon>
        <taxon>Metazoa</taxon>
        <taxon>Chordata</taxon>
        <taxon>Craniata</taxon>
        <taxon>Vertebrata</taxon>
        <taxon>Euteleostomi</taxon>
        <taxon>Mammalia</taxon>
        <taxon>Monotremata</taxon>
        <taxon>Ornithorhynchidae</taxon>
        <taxon>Ornithorhynchus</taxon>
    </lineage>
</organism>
<reference evidence="9" key="1">
    <citation type="submission" date="2025-08" db="UniProtKB">
        <authorList>
            <consortium name="Ensembl"/>
        </authorList>
    </citation>
    <scope>IDENTIFICATION</scope>
    <source>
        <strain evidence="9">Glennie</strain>
    </source>
</reference>
<dbReference type="AlphaFoldDB" id="A0A6I8P4E5"/>
<evidence type="ECO:0000313" key="9">
    <source>
        <dbReference type="Ensembl" id="ENSOANP00000048687.1"/>
    </source>
</evidence>
<keyword evidence="5 8" id="KW-0812">Transmembrane</keyword>
<dbReference type="PANTHER" id="PTHR31488:SF1">
    <property type="entry name" value="C-MANNOSYLTRANSFERASE DPY19L1"/>
    <property type="match status" value="1"/>
</dbReference>
<evidence type="ECO:0000313" key="10">
    <source>
        <dbReference type="Proteomes" id="UP000002279"/>
    </source>
</evidence>
<keyword evidence="6 8" id="KW-1133">Transmembrane helix</keyword>
<keyword evidence="4" id="KW-0808">Transferase</keyword>
<feature type="transmembrane region" description="Helical" evidence="8">
    <location>
        <begin position="430"/>
        <end position="450"/>
    </location>
</feature>
<dbReference type="RefSeq" id="XP_028904502.1">
    <property type="nucleotide sequence ID" value="XM_029048669.2"/>
</dbReference>
<reference evidence="9" key="2">
    <citation type="submission" date="2025-09" db="UniProtKB">
        <authorList>
            <consortium name="Ensembl"/>
        </authorList>
    </citation>
    <scope>IDENTIFICATION</scope>
    <source>
        <strain evidence="9">Glennie</strain>
    </source>
</reference>
<dbReference type="PANTHER" id="PTHR31488">
    <property type="entry name" value="DPY-19-LIKE 1, LIKE (H. SAPIENS)"/>
    <property type="match status" value="1"/>
</dbReference>
<gene>
    <name evidence="9" type="primary">LOC103164823</name>
</gene>
<dbReference type="Bgee" id="ENSOANG00000020878">
    <property type="expression patterns" value="Expressed in testis and 1 other cell type or tissue"/>
</dbReference>
<evidence type="ECO:0000256" key="1">
    <source>
        <dbReference type="ARBA" id="ARBA00004141"/>
    </source>
</evidence>
<sequence length="656" mass="75451">MWTTGLLATFGGLLHWNHIATLFENDCHFSHLSTVEREMSFRTQMGFYYSFFKTLVEAPSFFDGIWMIIHDEVTEYPLVINSLKRFSLYPEVVLASWYRIYKGMMDILGIPSKICWTVTRGQGLSPIESCEGLGDPACFYVAMIFILNGLMMTFFFIYGTYLSDYPLGGLIVVLCYFFNHGECTRVMWAPPLRENFSYPFLVLQMLLVTHILRSTSIHRGSLVALAIFNIFAMLPWQFAQFVLLTQVASLLPLYILGYIDAYKLKKIIHVHLISLSICFVLMFGNTKFLTSYFASSLLITLGLIAIRSKLLNTGVCEHHSWAFQSCAWLFGIALLKFLVSLILDASNSICIIDLLVYKLFKSTNFDTLIYYSCAPEFDYMEKGTPWKYTKTLLLPVVLVVLVLIFRKTLGDIFYLSKRRTNLRKQRFDNGELIFHALQFLAYAVISVFIMKMKLFLTPHMCIMASLICSKQLFGWLFSKVRRENIVFGIIAAMSIQGWINLQNQWSIVRECSNESQEEFLMWINSSTHPDAVFAGTMPTMASVKLSAHRPIVNHPHYEDAGSRARMKTVYAMYSRKPAKEVKHQLLNLGVNYYVLEEAWCVVRTKPGCSMLEIWDVEDPANAGRAPLCNILIEDPRPHFTTVFQNNIYKVLRVTKR</sequence>
<keyword evidence="10" id="KW-1185">Reference proteome</keyword>
<feature type="transmembrane region" description="Helical" evidence="8">
    <location>
        <begin position="456"/>
        <end position="477"/>
    </location>
</feature>
<feature type="transmembrane region" description="Helical" evidence="8">
    <location>
        <begin position="242"/>
        <end position="259"/>
    </location>
</feature>
<protein>
    <recommendedName>
        <fullName evidence="11">Dpy-19 like C-mannosyltransferase 1</fullName>
    </recommendedName>
</protein>
<evidence type="ECO:0000256" key="3">
    <source>
        <dbReference type="ARBA" id="ARBA00022676"/>
    </source>
</evidence>
<evidence type="ECO:0000256" key="6">
    <source>
        <dbReference type="ARBA" id="ARBA00022989"/>
    </source>
</evidence>
<dbReference type="OrthoDB" id="6019623at2759"/>
<dbReference type="GO" id="GO:0007286">
    <property type="term" value="P:spermatid development"/>
    <property type="evidence" value="ECO:0007669"/>
    <property type="project" value="Ensembl"/>
</dbReference>
<dbReference type="GeneID" id="103164823"/>
<evidence type="ECO:0000256" key="8">
    <source>
        <dbReference type="SAM" id="Phobius"/>
    </source>
</evidence>
<comment type="subcellular location">
    <subcellularLocation>
        <location evidence="1">Membrane</location>
        <topology evidence="1">Multi-pass membrane protein</topology>
    </subcellularLocation>
</comment>
<evidence type="ECO:0000256" key="5">
    <source>
        <dbReference type="ARBA" id="ARBA00022692"/>
    </source>
</evidence>
<dbReference type="InParanoid" id="A0A6I8P4E5"/>
<dbReference type="GO" id="GO:0000030">
    <property type="term" value="F:mannosyltransferase activity"/>
    <property type="evidence" value="ECO:0000318"/>
    <property type="project" value="GO_Central"/>
</dbReference>
<dbReference type="GeneTree" id="ENSGT00530000063023"/>
<evidence type="ECO:0000256" key="2">
    <source>
        <dbReference type="ARBA" id="ARBA00008744"/>
    </source>
</evidence>
<dbReference type="OMA" id="IQGCAWW"/>
<feature type="transmembrane region" description="Helical" evidence="8">
    <location>
        <begin position="392"/>
        <end position="409"/>
    </location>
</feature>
<proteinExistence type="inferred from homology"/>
<comment type="similarity">
    <text evidence="2">Belongs to the dpy-19 family.</text>
</comment>
<feature type="transmembrane region" description="Helical" evidence="8">
    <location>
        <begin position="137"/>
        <end position="158"/>
    </location>
</feature>
<feature type="transmembrane region" description="Helical" evidence="8">
    <location>
        <begin position="266"/>
        <end position="283"/>
    </location>
</feature>
<evidence type="ECO:0000256" key="4">
    <source>
        <dbReference type="ARBA" id="ARBA00022679"/>
    </source>
</evidence>
<evidence type="ECO:0000256" key="7">
    <source>
        <dbReference type="ARBA" id="ARBA00023136"/>
    </source>
</evidence>
<dbReference type="Ensembl" id="ENSOANT00000071278.1">
    <property type="protein sequence ID" value="ENSOANP00000048687.1"/>
    <property type="gene ID" value="ENSOANG00000020878.3"/>
</dbReference>
<evidence type="ECO:0008006" key="11">
    <source>
        <dbReference type="Google" id="ProtNLM"/>
    </source>
</evidence>
<dbReference type="Pfam" id="PF10034">
    <property type="entry name" value="Dpy19"/>
    <property type="match status" value="1"/>
</dbReference>